<evidence type="ECO:0000256" key="4">
    <source>
        <dbReference type="ARBA" id="ARBA00022989"/>
    </source>
</evidence>
<feature type="transmembrane region" description="Helical" evidence="6">
    <location>
        <begin position="12"/>
        <end position="30"/>
    </location>
</feature>
<organism evidence="7 8">
    <name type="scientific">Brassica carinata</name>
    <name type="common">Ethiopian mustard</name>
    <name type="synonym">Abyssinian cabbage</name>
    <dbReference type="NCBI Taxonomy" id="52824"/>
    <lineage>
        <taxon>Eukaryota</taxon>
        <taxon>Viridiplantae</taxon>
        <taxon>Streptophyta</taxon>
        <taxon>Embryophyta</taxon>
        <taxon>Tracheophyta</taxon>
        <taxon>Spermatophyta</taxon>
        <taxon>Magnoliopsida</taxon>
        <taxon>eudicotyledons</taxon>
        <taxon>Gunneridae</taxon>
        <taxon>Pentapetalae</taxon>
        <taxon>rosids</taxon>
        <taxon>malvids</taxon>
        <taxon>Brassicales</taxon>
        <taxon>Brassicaceae</taxon>
        <taxon>Brassiceae</taxon>
        <taxon>Brassica</taxon>
    </lineage>
</organism>
<dbReference type="InterPro" id="IPR036259">
    <property type="entry name" value="MFS_trans_sf"/>
</dbReference>
<dbReference type="Gene3D" id="1.20.1250.20">
    <property type="entry name" value="MFS general substrate transporter like domains"/>
    <property type="match status" value="1"/>
</dbReference>
<dbReference type="GO" id="GO:0016020">
    <property type="term" value="C:membrane"/>
    <property type="evidence" value="ECO:0007669"/>
    <property type="project" value="UniProtKB-SubCell"/>
</dbReference>
<dbReference type="OrthoDB" id="1692817at2759"/>
<dbReference type="GO" id="GO:0022857">
    <property type="term" value="F:transmembrane transporter activity"/>
    <property type="evidence" value="ECO:0007669"/>
    <property type="project" value="InterPro"/>
</dbReference>
<evidence type="ECO:0000313" key="8">
    <source>
        <dbReference type="Proteomes" id="UP000886595"/>
    </source>
</evidence>
<feature type="transmembrane region" description="Helical" evidence="6">
    <location>
        <begin position="50"/>
        <end position="71"/>
    </location>
</feature>
<comment type="subcellular location">
    <subcellularLocation>
        <location evidence="1">Membrane</location>
        <topology evidence="1">Multi-pass membrane protein</topology>
    </subcellularLocation>
</comment>
<keyword evidence="4 6" id="KW-1133">Transmembrane helix</keyword>
<reference evidence="7 8" key="1">
    <citation type="submission" date="2020-02" db="EMBL/GenBank/DDBJ databases">
        <authorList>
            <person name="Ma Q."/>
            <person name="Huang Y."/>
            <person name="Song X."/>
            <person name="Pei D."/>
        </authorList>
    </citation>
    <scope>NUCLEOTIDE SEQUENCE [LARGE SCALE GENOMIC DNA]</scope>
    <source>
        <strain evidence="7">Sxm20200214</strain>
        <tissue evidence="7">Leaf</tissue>
    </source>
</reference>
<keyword evidence="5 6" id="KW-0472">Membrane</keyword>
<gene>
    <name evidence="7" type="ORF">Bca52824_024493</name>
</gene>
<evidence type="ECO:0000313" key="7">
    <source>
        <dbReference type="EMBL" id="KAG2312936.1"/>
    </source>
</evidence>
<dbReference type="InterPro" id="IPR000109">
    <property type="entry name" value="POT_fam"/>
</dbReference>
<keyword evidence="8" id="KW-1185">Reference proteome</keyword>
<sequence length="104" mass="11379">MTTKIGNLKVPPASLPVFPVVFIMILAPIYDHLIIPFARKATKTEMGVTHLQRIGVGLVLSIVAMAVAALVEIKRKGVAKDPGLLDSKETLPITFLWIELQYLS</sequence>
<evidence type="ECO:0000256" key="3">
    <source>
        <dbReference type="ARBA" id="ARBA00022692"/>
    </source>
</evidence>
<dbReference type="Pfam" id="PF00854">
    <property type="entry name" value="PTR2"/>
    <property type="match status" value="1"/>
</dbReference>
<evidence type="ECO:0000256" key="6">
    <source>
        <dbReference type="SAM" id="Phobius"/>
    </source>
</evidence>
<name>A0A8X7VKL7_BRACI</name>
<comment type="caution">
    <text evidence="7">The sequence shown here is derived from an EMBL/GenBank/DDBJ whole genome shotgun (WGS) entry which is preliminary data.</text>
</comment>
<keyword evidence="3 6" id="KW-0812">Transmembrane</keyword>
<evidence type="ECO:0000256" key="1">
    <source>
        <dbReference type="ARBA" id="ARBA00004141"/>
    </source>
</evidence>
<comment type="similarity">
    <text evidence="2">Belongs to the major facilitator superfamily. Proton-dependent oligopeptide transporter (POT/PTR) (TC 2.A.17) family.</text>
</comment>
<evidence type="ECO:0000256" key="5">
    <source>
        <dbReference type="ARBA" id="ARBA00023136"/>
    </source>
</evidence>
<proteinExistence type="inferred from homology"/>
<dbReference type="Proteomes" id="UP000886595">
    <property type="component" value="Unassembled WGS sequence"/>
</dbReference>
<dbReference type="EMBL" id="JAAMPC010000005">
    <property type="protein sequence ID" value="KAG2312936.1"/>
    <property type="molecule type" value="Genomic_DNA"/>
</dbReference>
<dbReference type="AlphaFoldDB" id="A0A8X7VKL7"/>
<protein>
    <submittedName>
        <fullName evidence="7">Uncharacterized protein</fullName>
    </submittedName>
</protein>
<evidence type="ECO:0000256" key="2">
    <source>
        <dbReference type="ARBA" id="ARBA00005982"/>
    </source>
</evidence>
<accession>A0A8X7VKL7</accession>
<dbReference type="PANTHER" id="PTHR11654">
    <property type="entry name" value="OLIGOPEPTIDE TRANSPORTER-RELATED"/>
    <property type="match status" value="1"/>
</dbReference>